<proteinExistence type="predicted"/>
<dbReference type="Proteomes" id="UP000465622">
    <property type="component" value="Chromosome"/>
</dbReference>
<dbReference type="PANTHER" id="PTHR38733:SF1">
    <property type="entry name" value="TYPE IV METHYL-DIRECTED RESTRICTION ENZYME ECOKMCRBC"/>
    <property type="match status" value="1"/>
</dbReference>
<dbReference type="RefSeq" id="WP_051578469.1">
    <property type="nucleotide sequence ID" value="NZ_AP022567.1"/>
</dbReference>
<gene>
    <name evidence="1" type="ORF">MMAGJ_41330</name>
</gene>
<dbReference type="InterPro" id="IPR019292">
    <property type="entry name" value="McrC"/>
</dbReference>
<dbReference type="Pfam" id="PF10117">
    <property type="entry name" value="McrBC"/>
    <property type="match status" value="1"/>
</dbReference>
<evidence type="ECO:0000313" key="1">
    <source>
        <dbReference type="EMBL" id="BBX34851.1"/>
    </source>
</evidence>
<keyword evidence="2" id="KW-1185">Reference proteome</keyword>
<dbReference type="PANTHER" id="PTHR38733">
    <property type="entry name" value="PROTEIN MCRC"/>
    <property type="match status" value="1"/>
</dbReference>
<evidence type="ECO:0000313" key="2">
    <source>
        <dbReference type="Proteomes" id="UP000465622"/>
    </source>
</evidence>
<protein>
    <recommendedName>
        <fullName evidence="3">Restriction endonuclease</fullName>
    </recommendedName>
</protein>
<sequence>MGRRADDEDDAALSRDTDGTWWTGRYIGELRFEDRELRIEPRLGIDVIGAWLAHALNVTAVPNTATKATDGPLIVQIIDRVWSSAVADAARHGTPRLRRATHHDHAFIRGRLDIAGTVRHRAAGRPLVTMVRNERDLHNPVSRVLVLADRVLRSLLPGKPTWRPALTETVLGQLRGAVGSHPQLPDRLELRGVRYTPISRRYQRVTQLSYEIARRQGHFTSATGSDVSGVLIDVAELWELFLVHCARTAFGPSRVEHGTAEREGGFLLQSSMGAASLGRLKPDILIRDADGRLRAVIDAKYKRLRSWAGSPSGVDRGDLYQLAAYLVGHDVPLGVLAYPPSDGDEAVAHSAGPWLTRDGRTVRFERIPVTVAEAAHELNGVLVG</sequence>
<dbReference type="EMBL" id="AP022567">
    <property type="protein sequence ID" value="BBX34851.1"/>
    <property type="molecule type" value="Genomic_DNA"/>
</dbReference>
<evidence type="ECO:0008006" key="3">
    <source>
        <dbReference type="Google" id="ProtNLM"/>
    </source>
</evidence>
<organism evidence="1 2">
    <name type="scientific">Mycolicibacterium mageritense</name>
    <name type="common">Mycobacterium mageritense</name>
    <dbReference type="NCBI Taxonomy" id="53462"/>
    <lineage>
        <taxon>Bacteria</taxon>
        <taxon>Bacillati</taxon>
        <taxon>Actinomycetota</taxon>
        <taxon>Actinomycetes</taxon>
        <taxon>Mycobacteriales</taxon>
        <taxon>Mycobacteriaceae</taxon>
        <taxon>Mycolicibacterium</taxon>
    </lineage>
</organism>
<accession>A0ABN5YAP2</accession>
<reference evidence="1 2" key="1">
    <citation type="journal article" date="2019" name="Emerg. Microbes Infect.">
        <title>Comprehensive subspecies identification of 175 nontuberculous mycobacteria species based on 7547 genomic profiles.</title>
        <authorList>
            <person name="Matsumoto Y."/>
            <person name="Kinjo T."/>
            <person name="Motooka D."/>
            <person name="Nabeya D."/>
            <person name="Jung N."/>
            <person name="Uechi K."/>
            <person name="Horii T."/>
            <person name="Iida T."/>
            <person name="Fujita J."/>
            <person name="Nakamura S."/>
        </authorList>
    </citation>
    <scope>NUCLEOTIDE SEQUENCE [LARGE SCALE GENOMIC DNA]</scope>
    <source>
        <strain evidence="1 2">JCM 12375</strain>
    </source>
</reference>
<name>A0ABN5YAP2_MYCME</name>